<accession>A0A2T0N7D4</accession>
<feature type="transmembrane region" description="Helical" evidence="1">
    <location>
        <begin position="106"/>
        <end position="131"/>
    </location>
</feature>
<comment type="caution">
    <text evidence="2">The sequence shown here is derived from an EMBL/GenBank/DDBJ whole genome shotgun (WGS) entry which is preliminary data.</text>
</comment>
<gene>
    <name evidence="2" type="ORF">B0I32_103456</name>
</gene>
<name>A0A2T0N7D4_9ACTN</name>
<dbReference type="AlphaFoldDB" id="A0A2T0N7D4"/>
<dbReference type="EMBL" id="PVNG01000003">
    <property type="protein sequence ID" value="PRX68494.1"/>
    <property type="molecule type" value="Genomic_DNA"/>
</dbReference>
<sequence length="644" mass="70191">MTTAEAAPEVSHRPRVADAVLAAGLAMVVAQLVWKFELVRRTYFRQDDFHYLIRGQESGFTWDYLMWVDVGHLLPGGFGISWAMARLGGYNEVLAHTMTMALQAGASLALLRLLVVLFGARPAILVPLGFYLLTPMTVPSLSWWAAVLETLPLQLALPMALSTHVLYARDGRARHLVAACAWTVFGLAFFVKAAFIPVLALVVTACWLTPSWRGLWRLWRAWAAYAAVLAAYSWIFFTGLYGSVQINHSTQTPTLPSLEVAGEFAWLLGSRGLVPSALGGPWAWQPVGDDYAMAAAPEPLVWAGLAVAAAVVAVSVRHRRRAWAAWLVLLGYFLAADVVPVLLGRIDVLGPGVLGHELRYLAATATVVAVVIGLAFIPLSGEQRPWLRPREGERLQETPLRRTRPSWSWLRWNWLRWNWLRWVWVPLVATFAAGSVWSVAAYADRPLGAPVRAYVETARQALSRVPEGTVVLDTYVPPGVAAAAFFHEYARHSRLLGVPDPWPVTWTSRLSGPLRNPMTFDARGRLRPVAVKGLTIPQGPACVPVGPREVRFRLPTRLPGGEYTAQISYLNAAETTLSVRLGLGVAQAAAGKDLGRTFVRITGEGGELALRTTGGPGACVGEIRIGTPVPDEHAAAIPPRQVGG</sequence>
<feature type="transmembrane region" description="Helical" evidence="1">
    <location>
        <begin position="143"/>
        <end position="167"/>
    </location>
</feature>
<feature type="transmembrane region" description="Helical" evidence="1">
    <location>
        <begin position="299"/>
        <end position="316"/>
    </location>
</feature>
<protein>
    <submittedName>
        <fullName evidence="2">Putative secreted protein with PEP-CTERM sorting signal</fullName>
    </submittedName>
</protein>
<feature type="transmembrane region" description="Helical" evidence="1">
    <location>
        <begin position="222"/>
        <end position="244"/>
    </location>
</feature>
<proteinExistence type="predicted"/>
<evidence type="ECO:0000256" key="1">
    <source>
        <dbReference type="SAM" id="Phobius"/>
    </source>
</evidence>
<feature type="transmembrane region" description="Helical" evidence="1">
    <location>
        <begin position="358"/>
        <end position="380"/>
    </location>
</feature>
<feature type="transmembrane region" description="Helical" evidence="1">
    <location>
        <begin position="16"/>
        <end position="34"/>
    </location>
</feature>
<evidence type="ECO:0000313" key="2">
    <source>
        <dbReference type="EMBL" id="PRX68494.1"/>
    </source>
</evidence>
<feature type="transmembrane region" description="Helical" evidence="1">
    <location>
        <begin position="264"/>
        <end position="284"/>
    </location>
</feature>
<keyword evidence="3" id="KW-1185">Reference proteome</keyword>
<dbReference type="OrthoDB" id="3778510at2"/>
<keyword evidence="1" id="KW-0472">Membrane</keyword>
<keyword evidence="1" id="KW-1133">Transmembrane helix</keyword>
<feature type="transmembrane region" description="Helical" evidence="1">
    <location>
        <begin position="419"/>
        <end position="443"/>
    </location>
</feature>
<feature type="transmembrane region" description="Helical" evidence="1">
    <location>
        <begin position="179"/>
        <end position="210"/>
    </location>
</feature>
<dbReference type="Proteomes" id="UP000238312">
    <property type="component" value="Unassembled WGS sequence"/>
</dbReference>
<dbReference type="RefSeq" id="WP_106236772.1">
    <property type="nucleotide sequence ID" value="NZ_PVNG01000003.1"/>
</dbReference>
<evidence type="ECO:0000313" key="3">
    <source>
        <dbReference type="Proteomes" id="UP000238312"/>
    </source>
</evidence>
<keyword evidence="1" id="KW-0812">Transmembrane</keyword>
<reference evidence="2 3" key="1">
    <citation type="submission" date="2018-03" db="EMBL/GenBank/DDBJ databases">
        <title>Genomic Encyclopedia of Type Strains, Phase III (KMG-III): the genomes of soil and plant-associated and newly described type strains.</title>
        <authorList>
            <person name="Whitman W."/>
        </authorList>
    </citation>
    <scope>NUCLEOTIDE SEQUENCE [LARGE SCALE GENOMIC DNA]</scope>
    <source>
        <strain evidence="2 3">CGMCC 4.7104</strain>
    </source>
</reference>
<organism evidence="2 3">
    <name type="scientific">Nonomuraea fuscirosea</name>
    <dbReference type="NCBI Taxonomy" id="1291556"/>
    <lineage>
        <taxon>Bacteria</taxon>
        <taxon>Bacillati</taxon>
        <taxon>Actinomycetota</taxon>
        <taxon>Actinomycetes</taxon>
        <taxon>Streptosporangiales</taxon>
        <taxon>Streptosporangiaceae</taxon>
        <taxon>Nonomuraea</taxon>
    </lineage>
</organism>
<feature type="transmembrane region" description="Helical" evidence="1">
    <location>
        <begin position="323"/>
        <end position="346"/>
    </location>
</feature>